<protein>
    <recommendedName>
        <fullName evidence="1">Integrase catalytic domain-containing protein</fullName>
    </recommendedName>
</protein>
<sequence length="221" mass="25446">MLSRTICTHKKPNCEICTITIDIPARSSKDIRNEQMKDDDLKKVIDTFESPEKGTNYSNCTERGYLMNRGVLYRYSPDSESEEHQLVVPTQKREQILRDHHDAPTAGHYGGEGTFNRISNRYYFTDYTTKWVELFALPSIAAKECATTLLEDVLLRYGIPRRIISDNGTQFVSAVMQQICYLLNIKPSLIPAYHPQANPVERKNRDLKPRLAILVYDKQNS</sequence>
<dbReference type="InterPro" id="IPR012337">
    <property type="entry name" value="RNaseH-like_sf"/>
</dbReference>
<dbReference type="FunFam" id="1.10.340.70:FF:000001">
    <property type="entry name" value="Retrovirus-related Pol polyprotein from transposon gypsy-like Protein"/>
    <property type="match status" value="1"/>
</dbReference>
<dbReference type="GO" id="GO:0003676">
    <property type="term" value="F:nucleic acid binding"/>
    <property type="evidence" value="ECO:0007669"/>
    <property type="project" value="InterPro"/>
</dbReference>
<dbReference type="EMBL" id="BGPR01015665">
    <property type="protein sequence ID" value="GBN70152.1"/>
    <property type="molecule type" value="Genomic_DNA"/>
</dbReference>
<dbReference type="PANTHER" id="PTHR37984">
    <property type="entry name" value="PROTEIN CBG26694"/>
    <property type="match status" value="1"/>
</dbReference>
<comment type="caution">
    <text evidence="2">The sequence shown here is derived from an EMBL/GenBank/DDBJ whole genome shotgun (WGS) entry which is preliminary data.</text>
</comment>
<evidence type="ECO:0000313" key="3">
    <source>
        <dbReference type="Proteomes" id="UP000499080"/>
    </source>
</evidence>
<dbReference type="AlphaFoldDB" id="A0A4Y2R3A2"/>
<dbReference type="SUPFAM" id="SSF53098">
    <property type="entry name" value="Ribonuclease H-like"/>
    <property type="match status" value="1"/>
</dbReference>
<dbReference type="Pfam" id="PF00665">
    <property type="entry name" value="rve"/>
    <property type="match status" value="1"/>
</dbReference>
<dbReference type="PANTHER" id="PTHR37984:SF5">
    <property type="entry name" value="PROTEIN NYNRIN-LIKE"/>
    <property type="match status" value="1"/>
</dbReference>
<proteinExistence type="predicted"/>
<dbReference type="InterPro" id="IPR050951">
    <property type="entry name" value="Retrovirus_Pol_polyprotein"/>
</dbReference>
<dbReference type="GO" id="GO:0003964">
    <property type="term" value="F:RNA-directed DNA polymerase activity"/>
    <property type="evidence" value="ECO:0007669"/>
    <property type="project" value="UniProtKB-EC"/>
</dbReference>
<dbReference type="OrthoDB" id="6433871at2759"/>
<organism evidence="2 3">
    <name type="scientific">Araneus ventricosus</name>
    <name type="common">Orbweaver spider</name>
    <name type="synonym">Epeira ventricosa</name>
    <dbReference type="NCBI Taxonomy" id="182803"/>
    <lineage>
        <taxon>Eukaryota</taxon>
        <taxon>Metazoa</taxon>
        <taxon>Ecdysozoa</taxon>
        <taxon>Arthropoda</taxon>
        <taxon>Chelicerata</taxon>
        <taxon>Arachnida</taxon>
        <taxon>Araneae</taxon>
        <taxon>Araneomorphae</taxon>
        <taxon>Entelegynae</taxon>
        <taxon>Araneoidea</taxon>
        <taxon>Araneidae</taxon>
        <taxon>Araneus</taxon>
    </lineage>
</organism>
<feature type="domain" description="Integrase catalytic" evidence="1">
    <location>
        <begin position="85"/>
        <end position="221"/>
    </location>
</feature>
<gene>
    <name evidence="2" type="ORF">AVEN_90051_1</name>
</gene>
<evidence type="ECO:0000313" key="2">
    <source>
        <dbReference type="EMBL" id="GBN70152.1"/>
    </source>
</evidence>
<dbReference type="Proteomes" id="UP000499080">
    <property type="component" value="Unassembled WGS sequence"/>
</dbReference>
<dbReference type="InterPro" id="IPR001584">
    <property type="entry name" value="Integrase_cat-core"/>
</dbReference>
<name>A0A4Y2R3A2_ARAVE</name>
<reference evidence="2 3" key="1">
    <citation type="journal article" date="2019" name="Sci. Rep.">
        <title>Orb-weaving spider Araneus ventricosus genome elucidates the spidroin gene catalogue.</title>
        <authorList>
            <person name="Kono N."/>
            <person name="Nakamura H."/>
            <person name="Ohtoshi R."/>
            <person name="Moran D.A.P."/>
            <person name="Shinohara A."/>
            <person name="Yoshida Y."/>
            <person name="Fujiwara M."/>
            <person name="Mori M."/>
            <person name="Tomita M."/>
            <person name="Arakawa K."/>
        </authorList>
    </citation>
    <scope>NUCLEOTIDE SEQUENCE [LARGE SCALE GENOMIC DNA]</scope>
</reference>
<keyword evidence="3" id="KW-1185">Reference proteome</keyword>
<evidence type="ECO:0000259" key="1">
    <source>
        <dbReference type="PROSITE" id="PS50994"/>
    </source>
</evidence>
<dbReference type="PROSITE" id="PS50994">
    <property type="entry name" value="INTEGRASE"/>
    <property type="match status" value="1"/>
</dbReference>
<accession>A0A4Y2R3A2</accession>
<dbReference type="InterPro" id="IPR036397">
    <property type="entry name" value="RNaseH_sf"/>
</dbReference>
<dbReference type="Gene3D" id="3.30.420.10">
    <property type="entry name" value="Ribonuclease H-like superfamily/Ribonuclease H"/>
    <property type="match status" value="1"/>
</dbReference>
<dbReference type="GO" id="GO:0015074">
    <property type="term" value="P:DNA integration"/>
    <property type="evidence" value="ECO:0007669"/>
    <property type="project" value="InterPro"/>
</dbReference>